<organism evidence="2">
    <name type="scientific">Eutreptiella pomquetensis</name>
    <dbReference type="NCBI Taxonomy" id="215699"/>
    <lineage>
        <taxon>Eukaryota</taxon>
        <taxon>Discoba</taxon>
        <taxon>Euglenozoa</taxon>
        <taxon>Euglenida</taxon>
        <taxon>Spirocuta</taxon>
        <taxon>Euglenophyceae</taxon>
        <taxon>Eutreptiales</taxon>
        <taxon>Eutreptiaceae</taxon>
        <taxon>Eutreptiella</taxon>
    </lineage>
</organism>
<dbReference type="GO" id="GO:0003964">
    <property type="term" value="F:RNA-directed DNA polymerase activity"/>
    <property type="evidence" value="ECO:0007669"/>
    <property type="project" value="UniProtKB-KW"/>
</dbReference>
<keyword evidence="2" id="KW-0808">Transferase</keyword>
<proteinExistence type="predicted"/>
<dbReference type="Pfam" id="PF08388">
    <property type="entry name" value="GIIM"/>
    <property type="match status" value="1"/>
</dbReference>
<keyword evidence="2" id="KW-0695">RNA-directed DNA polymerase</keyword>
<dbReference type="AlphaFoldDB" id="A0A223FLZ3"/>
<evidence type="ECO:0000313" key="2">
    <source>
        <dbReference type="EMBL" id="AST09040.1"/>
    </source>
</evidence>
<protein>
    <submittedName>
        <fullName evidence="2">Putative reverse transcriptase and intron maturase</fullName>
    </submittedName>
</protein>
<feature type="domain" description="Group II intron maturase-specific" evidence="1">
    <location>
        <begin position="319"/>
        <end position="393"/>
    </location>
</feature>
<geneLocation type="plastid" evidence="2"/>
<sequence>MVNVNWETVNWRLVQNRVSRIQYRIYEQKKRFKRYYLQHVLANSFETKFLALELTLQNYEVAVPLKSKRDIALQITFETTTNVVDTKVNVEFMTLLRFAIQRFLFYILVPYYYASSQFKTFIPFYRPIPHDIIKKIKKVLLKNNYQYAVQINLNFNYISNIVLLSVVQRLLVSPLLGSSIKPYLRYYQRHVSPRPKQYWKKISLPYYEPLKILFCDLLVYELLNQIQQLDNELNLILVPGRDKLVIFHLNLKVLKTILPSISKLSKKDICVYLHRKDLKIIKLSVGFSLYNFQIILLQTSNLTRKIHIFPGKKSQDSYLRKFSQICHKNRNVSAYILITKLRPLVLKWSMYFQYSNCIKVFIKVTYKSNQILRAWVFRRDNKNGRNVIKEKYFPSGNTYNFPRMSHKNNWVLCGEFNKNNLYKKKVFLPQLHWAPGLK</sequence>
<keyword evidence="2" id="KW-0934">Plastid</keyword>
<keyword evidence="2" id="KW-0548">Nucleotidyltransferase</keyword>
<dbReference type="EMBL" id="KY706202">
    <property type="protein sequence ID" value="AST09040.1"/>
    <property type="molecule type" value="Genomic_DNA"/>
</dbReference>
<name>A0A223FLZ3_9EUGL</name>
<evidence type="ECO:0000259" key="1">
    <source>
        <dbReference type="Pfam" id="PF08388"/>
    </source>
</evidence>
<reference evidence="2" key="1">
    <citation type="journal article" date="2017" name="PeerJ">
        <title>Chloroplast genome expansion by intron multiplication in the basal psychrophilic euglenoid Eutreptiella pomquetensis.</title>
        <authorList>
            <person name="Dabbagh N."/>
            <person name="Bennett M.S."/>
            <person name="Triemer R.E."/>
            <person name="Preisfeld A."/>
        </authorList>
    </citation>
    <scope>NUCLEOTIDE SEQUENCE</scope>
    <source>
        <strain evidence="2">CCMP1491</strain>
    </source>
</reference>
<accession>A0A223FLZ3</accession>
<dbReference type="InterPro" id="IPR013597">
    <property type="entry name" value="Mat_intron_G2"/>
</dbReference>